<sequence length="144" mass="16659">MSPGQLVETVQDSKAKRQERLKSRFRDRGGIFVPAEGNDLAQLLLARGVNVRGRPRLPPRRRARLQNELVNPLSFWMQTWRMRTPPCHNRGSCLRARRRTSGVAHQSRRPKPQSRRPQSRGASAAGRKRRRLTLTVVVWMPRSH</sequence>
<organism evidence="2 3">
    <name type="scientific">Lactarius akahatsu</name>
    <dbReference type="NCBI Taxonomy" id="416441"/>
    <lineage>
        <taxon>Eukaryota</taxon>
        <taxon>Fungi</taxon>
        <taxon>Dikarya</taxon>
        <taxon>Basidiomycota</taxon>
        <taxon>Agaricomycotina</taxon>
        <taxon>Agaricomycetes</taxon>
        <taxon>Russulales</taxon>
        <taxon>Russulaceae</taxon>
        <taxon>Lactarius</taxon>
    </lineage>
</organism>
<dbReference type="Proteomes" id="UP001201163">
    <property type="component" value="Unassembled WGS sequence"/>
</dbReference>
<proteinExistence type="predicted"/>
<protein>
    <submittedName>
        <fullName evidence="2">Uncharacterized protein</fullName>
    </submittedName>
</protein>
<feature type="region of interest" description="Disordered" evidence="1">
    <location>
        <begin position="86"/>
        <end position="129"/>
    </location>
</feature>
<feature type="compositionally biased region" description="Basic residues" evidence="1">
    <location>
        <begin position="95"/>
        <end position="118"/>
    </location>
</feature>
<gene>
    <name evidence="2" type="ORF">EDB92DRAFT_558878</name>
</gene>
<evidence type="ECO:0000313" key="2">
    <source>
        <dbReference type="EMBL" id="KAH8978518.1"/>
    </source>
</evidence>
<reference evidence="2" key="1">
    <citation type="submission" date="2022-01" db="EMBL/GenBank/DDBJ databases">
        <title>Comparative genomics reveals a dynamic genome evolution in the ectomycorrhizal milk-cap (Lactarius) mushrooms.</title>
        <authorList>
            <consortium name="DOE Joint Genome Institute"/>
            <person name="Lebreton A."/>
            <person name="Tang N."/>
            <person name="Kuo A."/>
            <person name="LaButti K."/>
            <person name="Drula E."/>
            <person name="Barry K."/>
            <person name="Clum A."/>
            <person name="Lipzen A."/>
            <person name="Mousain D."/>
            <person name="Ng V."/>
            <person name="Wang R."/>
            <person name="Wang X."/>
            <person name="Dai Y."/>
            <person name="Henrissat B."/>
            <person name="Grigoriev I.V."/>
            <person name="Guerin-Laguette A."/>
            <person name="Yu F."/>
            <person name="Martin F.M."/>
        </authorList>
    </citation>
    <scope>NUCLEOTIDE SEQUENCE</scope>
    <source>
        <strain evidence="2">QP</strain>
    </source>
</reference>
<accession>A0AAD4L549</accession>
<comment type="caution">
    <text evidence="2">The sequence shown here is derived from an EMBL/GenBank/DDBJ whole genome shotgun (WGS) entry which is preliminary data.</text>
</comment>
<keyword evidence="3" id="KW-1185">Reference proteome</keyword>
<dbReference type="AlphaFoldDB" id="A0AAD4L549"/>
<evidence type="ECO:0000256" key="1">
    <source>
        <dbReference type="SAM" id="MobiDB-lite"/>
    </source>
</evidence>
<dbReference type="EMBL" id="JAKELL010000219">
    <property type="protein sequence ID" value="KAH8978518.1"/>
    <property type="molecule type" value="Genomic_DNA"/>
</dbReference>
<evidence type="ECO:0000313" key="3">
    <source>
        <dbReference type="Proteomes" id="UP001201163"/>
    </source>
</evidence>
<name>A0AAD4L549_9AGAM</name>